<dbReference type="GO" id="GO:0046872">
    <property type="term" value="F:metal ion binding"/>
    <property type="evidence" value="ECO:0007669"/>
    <property type="project" value="UniProtKB-KW"/>
</dbReference>
<feature type="domain" description="Hcy-binding" evidence="5">
    <location>
        <begin position="5"/>
        <end position="307"/>
    </location>
</feature>
<name>D0LTG7_HALO1</name>
<dbReference type="SUPFAM" id="SSF82282">
    <property type="entry name" value="Homocysteine S-methyltransferase"/>
    <property type="match status" value="1"/>
</dbReference>
<dbReference type="PANTHER" id="PTHR11103">
    <property type="entry name" value="SLR1189 PROTEIN"/>
    <property type="match status" value="1"/>
</dbReference>
<feature type="binding site" evidence="3">
    <location>
        <position position="293"/>
    </location>
    <ligand>
        <name>Zn(2+)</name>
        <dbReference type="ChEBI" id="CHEBI:29105"/>
    </ligand>
</feature>
<accession>D0LTG7</accession>
<evidence type="ECO:0000313" key="7">
    <source>
        <dbReference type="Proteomes" id="UP000001880"/>
    </source>
</evidence>
<dbReference type="EMBL" id="CP001804">
    <property type="protein sequence ID" value="ACY13862.1"/>
    <property type="molecule type" value="Genomic_DNA"/>
</dbReference>
<dbReference type="PROSITE" id="PS50970">
    <property type="entry name" value="HCY"/>
    <property type="match status" value="1"/>
</dbReference>
<feature type="binding site" evidence="3">
    <location>
        <position position="292"/>
    </location>
    <ligand>
        <name>Zn(2+)</name>
        <dbReference type="ChEBI" id="CHEBI:29105"/>
    </ligand>
</feature>
<dbReference type="InterPro" id="IPR036589">
    <property type="entry name" value="HCY_dom_sf"/>
</dbReference>
<dbReference type="KEGG" id="hoh:Hoch_1304"/>
<keyword evidence="2 3" id="KW-0808">Transferase</keyword>
<dbReference type="InterPro" id="IPR003726">
    <property type="entry name" value="HCY_dom"/>
</dbReference>
<dbReference type="Gene3D" id="3.20.20.330">
    <property type="entry name" value="Homocysteine-binding-like domain"/>
    <property type="match status" value="1"/>
</dbReference>
<feature type="region of interest" description="Disordered" evidence="4">
    <location>
        <begin position="251"/>
        <end position="270"/>
    </location>
</feature>
<evidence type="ECO:0000259" key="5">
    <source>
        <dbReference type="PROSITE" id="PS50970"/>
    </source>
</evidence>
<dbReference type="PANTHER" id="PTHR11103:SF18">
    <property type="entry name" value="SLR1189 PROTEIN"/>
    <property type="match status" value="1"/>
</dbReference>
<comment type="cofactor">
    <cofactor evidence="3">
        <name>Zn(2+)</name>
        <dbReference type="ChEBI" id="CHEBI:29105"/>
    </cofactor>
</comment>
<keyword evidence="3" id="KW-0479">Metal-binding</keyword>
<keyword evidence="1 3" id="KW-0489">Methyltransferase</keyword>
<dbReference type="eggNOG" id="COG2040">
    <property type="taxonomic scope" value="Bacteria"/>
</dbReference>
<evidence type="ECO:0000256" key="3">
    <source>
        <dbReference type="PROSITE-ProRule" id="PRU00333"/>
    </source>
</evidence>
<dbReference type="GO" id="GO:0032259">
    <property type="term" value="P:methylation"/>
    <property type="evidence" value="ECO:0007669"/>
    <property type="project" value="UniProtKB-KW"/>
</dbReference>
<keyword evidence="7" id="KW-1185">Reference proteome</keyword>
<gene>
    <name evidence="6" type="ordered locus">Hoch_1304</name>
</gene>
<dbReference type="AlphaFoldDB" id="D0LTG7"/>
<evidence type="ECO:0000256" key="4">
    <source>
        <dbReference type="SAM" id="MobiDB-lite"/>
    </source>
</evidence>
<organism evidence="6 7">
    <name type="scientific">Haliangium ochraceum (strain DSM 14365 / JCM 11303 / SMP-2)</name>
    <dbReference type="NCBI Taxonomy" id="502025"/>
    <lineage>
        <taxon>Bacteria</taxon>
        <taxon>Pseudomonadati</taxon>
        <taxon>Myxococcota</taxon>
        <taxon>Polyangia</taxon>
        <taxon>Haliangiales</taxon>
        <taxon>Kofleriaceae</taxon>
        <taxon>Haliangium</taxon>
    </lineage>
</organism>
<feature type="binding site" evidence="3">
    <location>
        <position position="224"/>
    </location>
    <ligand>
        <name>Zn(2+)</name>
        <dbReference type="ChEBI" id="CHEBI:29105"/>
    </ligand>
</feature>
<dbReference type="Proteomes" id="UP000001880">
    <property type="component" value="Chromosome"/>
</dbReference>
<dbReference type="Pfam" id="PF02574">
    <property type="entry name" value="S-methyl_trans"/>
    <property type="match status" value="1"/>
</dbReference>
<sequence>MKGFAVSTLFSNAPVWLTWTGMETDLIFNKGVDLPGFAAFTLLKTEEGRERIARYYDEIAALARKTGVGALIETVTWMANPDRAVGIGYSPEDLDRFNAEAVAIARAAKERAKDVPLLVSLQIGPRGDGYAAGMATADEAQEYHGRQIAVGAKAGVDVASAYTLGSAEEAIGVIRAAKAVGLPVTVSFTVETDGKLADGSRLEDAILRTDAETDSAAIAYAVNCAHPDHIAPALTEGPWSERLMGVVANASRQSHEELDNSEELDDGDPQELGQQIASMKQQLPRVQLVGGCCGTDMRHLEQIATRAMAAR</sequence>
<feature type="compositionally biased region" description="Acidic residues" evidence="4">
    <location>
        <begin position="259"/>
        <end position="269"/>
    </location>
</feature>
<keyword evidence="3" id="KW-0862">Zinc</keyword>
<dbReference type="GO" id="GO:0008168">
    <property type="term" value="F:methyltransferase activity"/>
    <property type="evidence" value="ECO:0007669"/>
    <property type="project" value="UniProtKB-UniRule"/>
</dbReference>
<evidence type="ECO:0000313" key="6">
    <source>
        <dbReference type="EMBL" id="ACY13862.1"/>
    </source>
</evidence>
<evidence type="ECO:0000256" key="2">
    <source>
        <dbReference type="ARBA" id="ARBA00022679"/>
    </source>
</evidence>
<protein>
    <submittedName>
        <fullName evidence="6">Homocysteine S-methyltransferase</fullName>
    </submittedName>
</protein>
<reference evidence="6 7" key="1">
    <citation type="journal article" date="2010" name="Stand. Genomic Sci.">
        <title>Complete genome sequence of Haliangium ochraceum type strain (SMP-2).</title>
        <authorList>
            <consortium name="US DOE Joint Genome Institute (JGI-PGF)"/>
            <person name="Ivanova N."/>
            <person name="Daum C."/>
            <person name="Lang E."/>
            <person name="Abt B."/>
            <person name="Kopitz M."/>
            <person name="Saunders E."/>
            <person name="Lapidus A."/>
            <person name="Lucas S."/>
            <person name="Glavina Del Rio T."/>
            <person name="Nolan M."/>
            <person name="Tice H."/>
            <person name="Copeland A."/>
            <person name="Cheng J.F."/>
            <person name="Chen F."/>
            <person name="Bruce D."/>
            <person name="Goodwin L."/>
            <person name="Pitluck S."/>
            <person name="Mavromatis K."/>
            <person name="Pati A."/>
            <person name="Mikhailova N."/>
            <person name="Chen A."/>
            <person name="Palaniappan K."/>
            <person name="Land M."/>
            <person name="Hauser L."/>
            <person name="Chang Y.J."/>
            <person name="Jeffries C.D."/>
            <person name="Detter J.C."/>
            <person name="Brettin T."/>
            <person name="Rohde M."/>
            <person name="Goker M."/>
            <person name="Bristow J."/>
            <person name="Markowitz V."/>
            <person name="Eisen J.A."/>
            <person name="Hugenholtz P."/>
            <person name="Kyrpides N.C."/>
            <person name="Klenk H.P."/>
        </authorList>
    </citation>
    <scope>NUCLEOTIDE SEQUENCE [LARGE SCALE GENOMIC DNA]</scope>
    <source>
        <strain evidence="7">DSM 14365 / CIP 107738 / JCM 11303 / AJ 13395 / SMP-2</strain>
    </source>
</reference>
<dbReference type="HOGENOM" id="CLU_062282_0_0_7"/>
<dbReference type="STRING" id="502025.Hoch_1304"/>
<evidence type="ECO:0000256" key="1">
    <source>
        <dbReference type="ARBA" id="ARBA00022603"/>
    </source>
</evidence>
<proteinExistence type="predicted"/>